<evidence type="ECO:0000259" key="3">
    <source>
        <dbReference type="Pfam" id="PF02551"/>
    </source>
</evidence>
<keyword evidence="6" id="KW-1185">Reference proteome</keyword>
<evidence type="ECO:0000259" key="4">
    <source>
        <dbReference type="Pfam" id="PF13622"/>
    </source>
</evidence>
<dbReference type="STRING" id="1428628.WN71_008715"/>
<evidence type="ECO:0000256" key="2">
    <source>
        <dbReference type="ARBA" id="ARBA00022801"/>
    </source>
</evidence>
<dbReference type="Gene3D" id="2.40.160.210">
    <property type="entry name" value="Acyl-CoA thioesterase, double hotdog domain"/>
    <property type="match status" value="1"/>
</dbReference>
<dbReference type="Pfam" id="PF13622">
    <property type="entry name" value="4HBT_3"/>
    <property type="match status" value="1"/>
</dbReference>
<feature type="domain" description="Acyl-CoA thioesterase 2 C-terminal" evidence="3">
    <location>
        <begin position="151"/>
        <end position="268"/>
    </location>
</feature>
<dbReference type="Proteomes" id="UP000034196">
    <property type="component" value="Unassembled WGS sequence"/>
</dbReference>
<comment type="similarity">
    <text evidence="1">Belongs to the C/M/P thioester hydrolase family.</text>
</comment>
<dbReference type="CDD" id="cd03444">
    <property type="entry name" value="Thioesterase_II_repeat1"/>
    <property type="match status" value="1"/>
</dbReference>
<dbReference type="GO" id="GO:0009062">
    <property type="term" value="P:fatty acid catabolic process"/>
    <property type="evidence" value="ECO:0007669"/>
    <property type="project" value="TreeGrafter"/>
</dbReference>
<dbReference type="PANTHER" id="PTHR11066">
    <property type="entry name" value="ACYL-COA THIOESTERASE"/>
    <property type="match status" value="1"/>
</dbReference>
<evidence type="ECO:0008006" key="7">
    <source>
        <dbReference type="Google" id="ProtNLM"/>
    </source>
</evidence>
<dbReference type="InterPro" id="IPR003703">
    <property type="entry name" value="Acyl_CoA_thio"/>
</dbReference>
<keyword evidence="2" id="KW-0378">Hydrolase</keyword>
<dbReference type="Pfam" id="PF02551">
    <property type="entry name" value="Acyl_CoA_thio"/>
    <property type="match status" value="1"/>
</dbReference>
<dbReference type="GO" id="GO:0006637">
    <property type="term" value="P:acyl-CoA metabolic process"/>
    <property type="evidence" value="ECO:0007669"/>
    <property type="project" value="InterPro"/>
</dbReference>
<proteinExistence type="inferred from homology"/>
<evidence type="ECO:0000256" key="1">
    <source>
        <dbReference type="ARBA" id="ARBA00006538"/>
    </source>
</evidence>
<comment type="caution">
    <text evidence="5">The sequence shown here is derived from an EMBL/GenBank/DDBJ whole genome shotgun (WGS) entry which is preliminary data.</text>
</comment>
<feature type="domain" description="Acyl-CoA thioesterase-like N-terminal HotDog" evidence="4">
    <location>
        <begin position="34"/>
        <end position="109"/>
    </location>
</feature>
<evidence type="ECO:0000313" key="6">
    <source>
        <dbReference type="Proteomes" id="UP000034196"/>
    </source>
</evidence>
<dbReference type="InterPro" id="IPR042171">
    <property type="entry name" value="Acyl-CoA_hotdog"/>
</dbReference>
<dbReference type="InterPro" id="IPR029069">
    <property type="entry name" value="HotDog_dom_sf"/>
</dbReference>
<protein>
    <recommendedName>
        <fullName evidence="7">Acyl-CoA thioesterase II</fullName>
    </recommendedName>
</protein>
<organism evidence="5 6">
    <name type="scientific">Streptomyces mangrovisoli</name>
    <dbReference type="NCBI Taxonomy" id="1428628"/>
    <lineage>
        <taxon>Bacteria</taxon>
        <taxon>Bacillati</taxon>
        <taxon>Actinomycetota</taxon>
        <taxon>Actinomycetes</taxon>
        <taxon>Kitasatosporales</taxon>
        <taxon>Streptomycetaceae</taxon>
        <taxon>Streptomyces</taxon>
    </lineage>
</organism>
<sequence>MGKGEHISVREVEGEGPDGGIVEGYCHPGRAPSRSYGGAALAQALAAAYRTVDHDRAVHSLHAYFLRALSPQRPVRYATDVVRDGRSYSMRQTTAVQDSEEALTMSVSFKSAQGDGSWRQPQMPDVPDPGRLGDGWAFRPTDHPLRNALEYREVPRAAPHPGTGRIDRYAWIRTVGTLPDDPTLHACVLAYVSDAPLAPTALVPYGEPRPVGVALASLDHAMWFHRPVRPDRWLLYACRSTVAGDGRTLAHGEFWTRDGDLVASVAQEALLRVR</sequence>
<dbReference type="SUPFAM" id="SSF54637">
    <property type="entry name" value="Thioesterase/thiol ester dehydrase-isomerase"/>
    <property type="match status" value="2"/>
</dbReference>
<dbReference type="InterPro" id="IPR025652">
    <property type="entry name" value="TesB_C"/>
</dbReference>
<reference evidence="5" key="1">
    <citation type="submission" date="2016-10" db="EMBL/GenBank/DDBJ databases">
        <title>Genome sequence of Streptomyces mangrovisoli MUSC 149.</title>
        <authorList>
            <person name="Lee L.-H."/>
            <person name="Ser H.-L."/>
        </authorList>
    </citation>
    <scope>NUCLEOTIDE SEQUENCE [LARGE SCALE GENOMIC DNA]</scope>
    <source>
        <strain evidence="5">MUSC 149</strain>
    </source>
</reference>
<name>A0A1J4P3G5_9ACTN</name>
<gene>
    <name evidence="5" type="ORF">WN71_008715</name>
</gene>
<dbReference type="PANTHER" id="PTHR11066:SF34">
    <property type="entry name" value="ACYL-COENZYME A THIOESTERASE 8"/>
    <property type="match status" value="1"/>
</dbReference>
<dbReference type="EMBL" id="LAVA02000017">
    <property type="protein sequence ID" value="OIJ68292.1"/>
    <property type="molecule type" value="Genomic_DNA"/>
</dbReference>
<dbReference type="GO" id="GO:0047617">
    <property type="term" value="F:fatty acyl-CoA hydrolase activity"/>
    <property type="evidence" value="ECO:0007669"/>
    <property type="project" value="InterPro"/>
</dbReference>
<accession>A0A1J4P3G5</accession>
<evidence type="ECO:0000313" key="5">
    <source>
        <dbReference type="EMBL" id="OIJ68292.1"/>
    </source>
</evidence>
<dbReference type="CDD" id="cd03445">
    <property type="entry name" value="Thioesterase_II_repeat2"/>
    <property type="match status" value="1"/>
</dbReference>
<dbReference type="AlphaFoldDB" id="A0A1J4P3G5"/>
<dbReference type="InterPro" id="IPR049449">
    <property type="entry name" value="TesB_ACOT8-like_N"/>
</dbReference>